<keyword evidence="3" id="KW-1185">Reference proteome</keyword>
<gene>
    <name evidence="2" type="ORF">CBER1_04572</name>
</gene>
<name>A0A2S6C200_9PEZI</name>
<accession>A0A2S6C200</accession>
<feature type="region of interest" description="Disordered" evidence="1">
    <location>
        <begin position="241"/>
        <end position="307"/>
    </location>
</feature>
<feature type="compositionally biased region" description="Basic and acidic residues" evidence="1">
    <location>
        <begin position="259"/>
        <end position="268"/>
    </location>
</feature>
<sequence length="307" mass="33921">MPAPTSFLKAPGVFEPCEASWHEDTQHDLRRINKRPMIRSQRSTSTVSSTPGTSRTVTKITFAQSDSGSGFGRDMHMDRVLKVKPSMAFGIGSQSTGMLTLLGQHFPELLSDGAFKRELERGTSREPHGSLYFRKGSGVHQMAQDTRVDKGRSTGRRNQEYYPSSWRSVSSSRPKDPGSSVISLKRTSPAGIDRVEASVRSTILRPEHARLEPESPEIFLETGKDKPCFVSEGVLPLTCNKGAEANRTSSSGDDGMTEQDSRRLRTKLDVPYQSYVEDDADEESGGDAGTIMRKVGRGPLSPQRYYE</sequence>
<dbReference type="EMBL" id="PNEN01000576">
    <property type="protein sequence ID" value="PPJ53762.1"/>
    <property type="molecule type" value="Genomic_DNA"/>
</dbReference>
<feature type="compositionally biased region" description="Acidic residues" evidence="1">
    <location>
        <begin position="276"/>
        <end position="285"/>
    </location>
</feature>
<dbReference type="AlphaFoldDB" id="A0A2S6C200"/>
<dbReference type="OrthoDB" id="3647874at2759"/>
<evidence type="ECO:0000313" key="3">
    <source>
        <dbReference type="Proteomes" id="UP000237631"/>
    </source>
</evidence>
<evidence type="ECO:0000256" key="1">
    <source>
        <dbReference type="SAM" id="MobiDB-lite"/>
    </source>
</evidence>
<dbReference type="Proteomes" id="UP000237631">
    <property type="component" value="Unassembled WGS sequence"/>
</dbReference>
<proteinExistence type="predicted"/>
<reference evidence="3" key="1">
    <citation type="journal article" date="2017" name="bioRxiv">
        <title>Conservation of a gene cluster reveals novel cercosporin biosynthetic mechanisms and extends production to the genus Colletotrichum.</title>
        <authorList>
            <person name="de Jonge R."/>
            <person name="Ebert M.K."/>
            <person name="Huitt-Roehl C.R."/>
            <person name="Pal P."/>
            <person name="Suttle J.C."/>
            <person name="Spanner R.E."/>
            <person name="Neubauer J.D."/>
            <person name="Jurick W.M.II."/>
            <person name="Stott K.A."/>
            <person name="Secor G.A."/>
            <person name="Thomma B.P.H.J."/>
            <person name="Van de Peer Y."/>
            <person name="Townsend C.A."/>
            <person name="Bolton M.D."/>
        </authorList>
    </citation>
    <scope>NUCLEOTIDE SEQUENCE [LARGE SCALE GENOMIC DNA]</scope>
    <source>
        <strain evidence="3">CBS538.71</strain>
    </source>
</reference>
<organism evidence="2 3">
    <name type="scientific">Cercospora berteroae</name>
    <dbReference type="NCBI Taxonomy" id="357750"/>
    <lineage>
        <taxon>Eukaryota</taxon>
        <taxon>Fungi</taxon>
        <taxon>Dikarya</taxon>
        <taxon>Ascomycota</taxon>
        <taxon>Pezizomycotina</taxon>
        <taxon>Dothideomycetes</taxon>
        <taxon>Dothideomycetidae</taxon>
        <taxon>Mycosphaerellales</taxon>
        <taxon>Mycosphaerellaceae</taxon>
        <taxon>Cercospora</taxon>
    </lineage>
</organism>
<evidence type="ECO:0000313" key="2">
    <source>
        <dbReference type="EMBL" id="PPJ53762.1"/>
    </source>
</evidence>
<feature type="region of interest" description="Disordered" evidence="1">
    <location>
        <begin position="120"/>
        <end position="187"/>
    </location>
</feature>
<protein>
    <submittedName>
        <fullName evidence="2">Uncharacterized protein</fullName>
    </submittedName>
</protein>
<comment type="caution">
    <text evidence="2">The sequence shown here is derived from an EMBL/GenBank/DDBJ whole genome shotgun (WGS) entry which is preliminary data.</text>
</comment>